<proteinExistence type="predicted"/>
<gene>
    <name evidence="2" type="ORF">HJC23_002494</name>
</gene>
<dbReference type="PANTHER" id="PTHR43394">
    <property type="entry name" value="ATP-DEPENDENT PERMEASE MDL1, MITOCHONDRIAL"/>
    <property type="match status" value="1"/>
</dbReference>
<dbReference type="InterPro" id="IPR039421">
    <property type="entry name" value="Type_1_exporter"/>
</dbReference>
<dbReference type="PANTHER" id="PTHR43394:SF1">
    <property type="entry name" value="ATP-BINDING CASSETTE SUB-FAMILY B MEMBER 10, MITOCHONDRIAL"/>
    <property type="match status" value="1"/>
</dbReference>
<name>A0ABD3P8E6_9STRA</name>
<reference evidence="2 3" key="1">
    <citation type="journal article" date="2020" name="G3 (Bethesda)">
        <title>Improved Reference Genome for Cyclotella cryptica CCMP332, a Model for Cell Wall Morphogenesis, Salinity Adaptation, and Lipid Production in Diatoms (Bacillariophyta).</title>
        <authorList>
            <person name="Roberts W.R."/>
            <person name="Downey K.M."/>
            <person name="Ruck E.C."/>
            <person name="Traller J.C."/>
            <person name="Alverson A.J."/>
        </authorList>
    </citation>
    <scope>NUCLEOTIDE SEQUENCE [LARGE SCALE GENOMIC DNA]</scope>
    <source>
        <strain evidence="2 3">CCMP332</strain>
    </source>
</reference>
<evidence type="ECO:0000259" key="1">
    <source>
        <dbReference type="Pfam" id="PF00005"/>
    </source>
</evidence>
<dbReference type="Proteomes" id="UP001516023">
    <property type="component" value="Unassembled WGS sequence"/>
</dbReference>
<dbReference type="AlphaFoldDB" id="A0ABD3P8E6"/>
<dbReference type="InterPro" id="IPR003439">
    <property type="entry name" value="ABC_transporter-like_ATP-bd"/>
</dbReference>
<dbReference type="EMBL" id="JABMIG020000236">
    <property type="protein sequence ID" value="KAL3784450.1"/>
    <property type="molecule type" value="Genomic_DNA"/>
</dbReference>
<accession>A0ABD3P8E6</accession>
<comment type="caution">
    <text evidence="2">The sequence shown here is derived from an EMBL/GenBank/DDBJ whole genome shotgun (WGS) entry which is preliminary data.</text>
</comment>
<dbReference type="InterPro" id="IPR027417">
    <property type="entry name" value="P-loop_NTPase"/>
</dbReference>
<keyword evidence="3" id="KW-1185">Reference proteome</keyword>
<sequence>MSGGQRQRIAIARVMLKDPPCIILDEATSALDAMSEFHINQALKTMTKGRTVISIAHRLSTIKESDKIAMLKGGCVVEFGSFHELVGSKGAFHNLVEQQLSDF</sequence>
<dbReference type="Pfam" id="PF00005">
    <property type="entry name" value="ABC_tran"/>
    <property type="match status" value="1"/>
</dbReference>
<dbReference type="SUPFAM" id="SSF52540">
    <property type="entry name" value="P-loop containing nucleoside triphosphate hydrolases"/>
    <property type="match status" value="1"/>
</dbReference>
<dbReference type="Gene3D" id="3.40.50.300">
    <property type="entry name" value="P-loop containing nucleotide triphosphate hydrolases"/>
    <property type="match status" value="1"/>
</dbReference>
<evidence type="ECO:0000313" key="3">
    <source>
        <dbReference type="Proteomes" id="UP001516023"/>
    </source>
</evidence>
<evidence type="ECO:0000313" key="2">
    <source>
        <dbReference type="EMBL" id="KAL3784450.1"/>
    </source>
</evidence>
<feature type="domain" description="ABC transporter" evidence="1">
    <location>
        <begin position="1"/>
        <end position="29"/>
    </location>
</feature>
<protein>
    <recommendedName>
        <fullName evidence="1">ABC transporter domain-containing protein</fullName>
    </recommendedName>
</protein>
<organism evidence="2 3">
    <name type="scientific">Cyclotella cryptica</name>
    <dbReference type="NCBI Taxonomy" id="29204"/>
    <lineage>
        <taxon>Eukaryota</taxon>
        <taxon>Sar</taxon>
        <taxon>Stramenopiles</taxon>
        <taxon>Ochrophyta</taxon>
        <taxon>Bacillariophyta</taxon>
        <taxon>Coscinodiscophyceae</taxon>
        <taxon>Thalassiosirophycidae</taxon>
        <taxon>Stephanodiscales</taxon>
        <taxon>Stephanodiscaceae</taxon>
        <taxon>Cyclotella</taxon>
    </lineage>
</organism>